<dbReference type="Proteomes" id="UP000326396">
    <property type="component" value="Linkage Group LG4"/>
</dbReference>
<dbReference type="PANTHER" id="PTHR33130">
    <property type="entry name" value="PUTATIVE (DUF1639)-RELATED"/>
    <property type="match status" value="1"/>
</dbReference>
<gene>
    <name evidence="2" type="ORF">E3N88_26882</name>
</gene>
<feature type="region of interest" description="Disordered" evidence="1">
    <location>
        <begin position="30"/>
        <end position="58"/>
    </location>
</feature>
<evidence type="ECO:0000313" key="2">
    <source>
        <dbReference type="EMBL" id="KAD4178291.1"/>
    </source>
</evidence>
<name>A0A5N6MVR7_9ASTR</name>
<evidence type="ECO:0000256" key="1">
    <source>
        <dbReference type="SAM" id="MobiDB-lite"/>
    </source>
</evidence>
<proteinExistence type="predicted"/>
<evidence type="ECO:0000313" key="3">
    <source>
        <dbReference type="Proteomes" id="UP000326396"/>
    </source>
</evidence>
<dbReference type="PANTHER" id="PTHR33130:SF40">
    <property type="entry name" value="CHROMOGRANIN (DUF1639)"/>
    <property type="match status" value="1"/>
</dbReference>
<dbReference type="InterPro" id="IPR012438">
    <property type="entry name" value="DUF1639"/>
</dbReference>
<dbReference type="OrthoDB" id="909814at2759"/>
<organism evidence="2 3">
    <name type="scientific">Mikania micrantha</name>
    <name type="common">bitter vine</name>
    <dbReference type="NCBI Taxonomy" id="192012"/>
    <lineage>
        <taxon>Eukaryota</taxon>
        <taxon>Viridiplantae</taxon>
        <taxon>Streptophyta</taxon>
        <taxon>Embryophyta</taxon>
        <taxon>Tracheophyta</taxon>
        <taxon>Spermatophyta</taxon>
        <taxon>Magnoliopsida</taxon>
        <taxon>eudicotyledons</taxon>
        <taxon>Gunneridae</taxon>
        <taxon>Pentapetalae</taxon>
        <taxon>asterids</taxon>
        <taxon>campanulids</taxon>
        <taxon>Asterales</taxon>
        <taxon>Asteraceae</taxon>
        <taxon>Asteroideae</taxon>
        <taxon>Heliantheae alliance</taxon>
        <taxon>Eupatorieae</taxon>
        <taxon>Mikania</taxon>
    </lineage>
</organism>
<sequence>MEAVPSKHHQPLHNFSLPFLKWGQRSIHPSHHCRRRHRNSLPVDSSDSDLNNRRKPQRILVSTNVKTEIHEEHGVVLMDGGNSSRKLIDSDAAATPGNGDVKPWNLRPRRFVIDAVDGSGAVAGVTTAKSGPAPAPENDEERGKKKRRLWISLSKEEIEEDIYAFTGSRPSRRPKKRNKIAQKQLDKQRLESSEITIFLRPCRTNTASLPHPEVVDGANNKHHPLPPPPPPPHCGVLFHVGC</sequence>
<keyword evidence="3" id="KW-1185">Reference proteome</keyword>
<feature type="region of interest" description="Disordered" evidence="1">
    <location>
        <begin position="124"/>
        <end position="145"/>
    </location>
</feature>
<reference evidence="2 3" key="1">
    <citation type="submission" date="2019-05" db="EMBL/GenBank/DDBJ databases">
        <title>Mikania micrantha, genome provides insights into the molecular mechanism of rapid growth.</title>
        <authorList>
            <person name="Liu B."/>
        </authorList>
    </citation>
    <scope>NUCLEOTIDE SEQUENCE [LARGE SCALE GENOMIC DNA]</scope>
    <source>
        <strain evidence="2">NLD-2019</strain>
        <tissue evidence="2">Leaf</tissue>
    </source>
</reference>
<comment type="caution">
    <text evidence="2">The sequence shown here is derived from an EMBL/GenBank/DDBJ whole genome shotgun (WGS) entry which is preliminary data.</text>
</comment>
<accession>A0A5N6MVR7</accession>
<dbReference type="Pfam" id="PF07797">
    <property type="entry name" value="DUF1639"/>
    <property type="match status" value="1"/>
</dbReference>
<dbReference type="AlphaFoldDB" id="A0A5N6MVR7"/>
<protein>
    <submittedName>
        <fullName evidence="2">Uncharacterized protein</fullName>
    </submittedName>
</protein>
<feature type="region of interest" description="Disordered" evidence="1">
    <location>
        <begin position="168"/>
        <end position="187"/>
    </location>
</feature>
<feature type="compositionally biased region" description="Basic residues" evidence="1">
    <location>
        <begin position="30"/>
        <end position="39"/>
    </location>
</feature>
<dbReference type="EMBL" id="SZYD01000014">
    <property type="protein sequence ID" value="KAD4178291.1"/>
    <property type="molecule type" value="Genomic_DNA"/>
</dbReference>
<feature type="compositionally biased region" description="Basic residues" evidence="1">
    <location>
        <begin position="170"/>
        <end position="180"/>
    </location>
</feature>